<comment type="caution">
    <text evidence="1">The sequence shown here is derived from an EMBL/GenBank/DDBJ whole genome shotgun (WGS) entry which is preliminary data.</text>
</comment>
<organism evidence="1 2">
    <name type="scientific">Vermiconidia calcicola</name>
    <dbReference type="NCBI Taxonomy" id="1690605"/>
    <lineage>
        <taxon>Eukaryota</taxon>
        <taxon>Fungi</taxon>
        <taxon>Dikarya</taxon>
        <taxon>Ascomycota</taxon>
        <taxon>Pezizomycotina</taxon>
        <taxon>Dothideomycetes</taxon>
        <taxon>Dothideomycetidae</taxon>
        <taxon>Mycosphaerellales</taxon>
        <taxon>Extremaceae</taxon>
        <taxon>Vermiconidia</taxon>
    </lineage>
</organism>
<keyword evidence="2" id="KW-1185">Reference proteome</keyword>
<dbReference type="EMBL" id="JAUTXU010000099">
    <property type="protein sequence ID" value="KAK3708623.1"/>
    <property type="molecule type" value="Genomic_DNA"/>
</dbReference>
<name>A0ACC3N3S4_9PEZI</name>
<accession>A0ACC3N3S4</accession>
<dbReference type="Proteomes" id="UP001281147">
    <property type="component" value="Unassembled WGS sequence"/>
</dbReference>
<evidence type="ECO:0000313" key="2">
    <source>
        <dbReference type="Proteomes" id="UP001281147"/>
    </source>
</evidence>
<proteinExistence type="predicted"/>
<evidence type="ECO:0000313" key="1">
    <source>
        <dbReference type="EMBL" id="KAK3708623.1"/>
    </source>
</evidence>
<sequence length="196" mass="20444">MPINWANRLPAVNWANLRLVALVALGVLAPAYGLAIIGPTAGQLNFYTYFNLATLDEEGYEHTTKILGGLNGANSGGALIGCAISAWAADRYGRKRSIQLGCAILILGGVLNAASVTITMLAIGRVVAGVGSGILAIVVPMYQAEVAKAKNRGAMMCVTGIMYAVGYAFVGTAIDKSAQSRETQLILLPMCIRLDG</sequence>
<protein>
    <submittedName>
        <fullName evidence="1">Uncharacterized protein</fullName>
    </submittedName>
</protein>
<reference evidence="1" key="1">
    <citation type="submission" date="2023-07" db="EMBL/GenBank/DDBJ databases">
        <title>Black Yeasts Isolated from many extreme environments.</title>
        <authorList>
            <person name="Coleine C."/>
            <person name="Stajich J.E."/>
            <person name="Selbmann L."/>
        </authorList>
    </citation>
    <scope>NUCLEOTIDE SEQUENCE</scope>
    <source>
        <strain evidence="1">CCFEE 5714</strain>
    </source>
</reference>
<gene>
    <name evidence="1" type="ORF">LTR37_011345</name>
</gene>